<proteinExistence type="predicted"/>
<evidence type="ECO:0000256" key="1">
    <source>
        <dbReference type="SAM" id="Coils"/>
    </source>
</evidence>
<feature type="compositionally biased region" description="Basic and acidic residues" evidence="2">
    <location>
        <begin position="204"/>
        <end position="233"/>
    </location>
</feature>
<organism evidence="3 4">
    <name type="scientific">Pseudoleptotrichia goodfellowii F0264</name>
    <dbReference type="NCBI Taxonomy" id="596323"/>
    <lineage>
        <taxon>Bacteria</taxon>
        <taxon>Fusobacteriati</taxon>
        <taxon>Fusobacteriota</taxon>
        <taxon>Fusobacteriia</taxon>
        <taxon>Fusobacteriales</taxon>
        <taxon>Leptotrichiaceae</taxon>
        <taxon>Pseudoleptotrichia</taxon>
    </lineage>
</organism>
<evidence type="ECO:0000313" key="4">
    <source>
        <dbReference type="Proteomes" id="UP000004226"/>
    </source>
</evidence>
<dbReference type="AlphaFoldDB" id="D0GLJ5"/>
<dbReference type="Proteomes" id="UP000004226">
    <property type="component" value="Unassembled WGS sequence"/>
</dbReference>
<keyword evidence="1" id="KW-0175">Coiled coil</keyword>
<dbReference type="EMBL" id="ADAD01000117">
    <property type="protein sequence ID" value="EEY35067.1"/>
    <property type="molecule type" value="Genomic_DNA"/>
</dbReference>
<evidence type="ECO:0000313" key="3">
    <source>
        <dbReference type="EMBL" id="EEY35067.1"/>
    </source>
</evidence>
<protein>
    <recommendedName>
        <fullName evidence="5">DUF1351 domain-containing protein</fullName>
    </recommendedName>
</protein>
<reference evidence="3 4" key="1">
    <citation type="submission" date="2009-10" db="EMBL/GenBank/DDBJ databases">
        <authorList>
            <person name="Harkins D.M."/>
            <person name="Madupu R."/>
            <person name="Durkin A.S."/>
            <person name="Torralba M."/>
            <person name="Methe B."/>
            <person name="Sutton G.G."/>
            <person name="Strausberg R.L."/>
            <person name="Nelson K.E."/>
        </authorList>
    </citation>
    <scope>NUCLEOTIDE SEQUENCE [LARGE SCALE GENOMIC DNA]</scope>
    <source>
        <strain evidence="3 4">F0264</strain>
    </source>
</reference>
<dbReference type="Pfam" id="PF07083">
    <property type="entry name" value="DUF1351"/>
    <property type="match status" value="1"/>
</dbReference>
<evidence type="ECO:0000256" key="2">
    <source>
        <dbReference type="SAM" id="MobiDB-lite"/>
    </source>
</evidence>
<name>D0GLJ5_9FUSO</name>
<dbReference type="InterPro" id="IPR009785">
    <property type="entry name" value="Prophage_Lj928_Orf309"/>
</dbReference>
<sequence>KEKYGNLVFTEDEKATAKEMRTNLNKLEKQISDERKKIEKEAKVEIDNIINTLKKAEKDVKSLSASIGEQIKNFDENEWKEKLESISEIKEKIYSENKLLEKYFVIDEAWKKKTMTLKKVEEDIKEKFDYWNKRYNFIVSQLVAVNEEIENKLKFEDIQYLMLEEYDNIMKKLVDKKNEIKTTEENIKRKAEEDKQKALAELEAKKEQEKREAIEKAKNETAKEEKTTKDKSINKTQKVSENTTYFDTTIRFPKAPIEFLKELKTLSDRYGLTYELKENIRLGDDE</sequence>
<keyword evidence="4" id="KW-1185">Reference proteome</keyword>
<dbReference type="RefSeq" id="WP_006807335.1">
    <property type="nucleotide sequence ID" value="NZ_ADAD01000117.1"/>
</dbReference>
<feature type="coiled-coil region" evidence="1">
    <location>
        <begin position="10"/>
        <end position="73"/>
    </location>
</feature>
<feature type="non-terminal residue" evidence="3">
    <location>
        <position position="1"/>
    </location>
</feature>
<comment type="caution">
    <text evidence="3">The sequence shown here is derived from an EMBL/GenBank/DDBJ whole genome shotgun (WGS) entry which is preliminary data.</text>
</comment>
<feature type="region of interest" description="Disordered" evidence="2">
    <location>
        <begin position="204"/>
        <end position="235"/>
    </location>
</feature>
<accession>D0GLJ5</accession>
<gene>
    <name evidence="3" type="ORF">HMPREF0554_0901</name>
</gene>
<evidence type="ECO:0008006" key="5">
    <source>
        <dbReference type="Google" id="ProtNLM"/>
    </source>
</evidence>